<proteinExistence type="predicted"/>
<feature type="domain" description="HIRAN" evidence="3">
    <location>
        <begin position="23"/>
        <end position="62"/>
    </location>
</feature>
<evidence type="ECO:0000313" key="5">
    <source>
        <dbReference type="Proteomes" id="UP000224915"/>
    </source>
</evidence>
<dbReference type="AlphaFoldDB" id="A0A2A9D1R9"/>
<evidence type="ECO:0000313" key="4">
    <source>
        <dbReference type="EMBL" id="PFG19892.1"/>
    </source>
</evidence>
<protein>
    <recommendedName>
        <fullName evidence="3">HIRAN domain-containing protein</fullName>
    </recommendedName>
</protein>
<sequence>MLFKGVPQATSYEGAELDLPAALVADFQNPHDSRAVAVWVGGQHVGFLAREYAAVWAPRVASLAERGEYFEFPARTWASVRRDRTSARVSVWASDPALMRPCNSFPSEPFTVLPRGSAVQVTREEDHMDVLTKYATVEGTPLIATLHNVKEVRPRSTVDAIEVRLDGQRVGILSPTQTANVGPLVQYLEERHRVPVARAVAKGNALKIDVVLYVQKAQEVDESWLEGIGPVASTPSPSEPPSIDD</sequence>
<dbReference type="EMBL" id="PDJD01000001">
    <property type="protein sequence ID" value="PFG19892.1"/>
    <property type="molecule type" value="Genomic_DNA"/>
</dbReference>
<accession>A0A2A9D1R9</accession>
<reference evidence="4 5" key="1">
    <citation type="submission" date="2017-10" db="EMBL/GenBank/DDBJ databases">
        <title>Sequencing the genomes of 1000 actinobacteria strains.</title>
        <authorList>
            <person name="Klenk H.-P."/>
        </authorList>
    </citation>
    <scope>NUCLEOTIDE SEQUENCE [LARGE SCALE GENOMIC DNA]</scope>
    <source>
        <strain evidence="4 5">DSM 21801</strain>
    </source>
</reference>
<evidence type="ECO:0000259" key="3">
    <source>
        <dbReference type="Pfam" id="PF08797"/>
    </source>
</evidence>
<gene>
    <name evidence="4" type="ORF">ATL40_1468</name>
</gene>
<keyword evidence="1" id="KW-0479">Metal-binding</keyword>
<evidence type="ECO:0000256" key="2">
    <source>
        <dbReference type="ARBA" id="ARBA00022801"/>
    </source>
</evidence>
<dbReference type="Pfam" id="PF08797">
    <property type="entry name" value="HIRAN"/>
    <property type="match status" value="1"/>
</dbReference>
<dbReference type="Proteomes" id="UP000224915">
    <property type="component" value="Unassembled WGS sequence"/>
</dbReference>
<organism evidence="4 5">
    <name type="scientific">Serinibacter salmoneus</name>
    <dbReference type="NCBI Taxonomy" id="556530"/>
    <lineage>
        <taxon>Bacteria</taxon>
        <taxon>Bacillati</taxon>
        <taxon>Actinomycetota</taxon>
        <taxon>Actinomycetes</taxon>
        <taxon>Micrococcales</taxon>
        <taxon>Beutenbergiaceae</taxon>
        <taxon>Serinibacter</taxon>
    </lineage>
</organism>
<name>A0A2A9D1R9_9MICO</name>
<dbReference type="GO" id="GO:0003676">
    <property type="term" value="F:nucleic acid binding"/>
    <property type="evidence" value="ECO:0007669"/>
    <property type="project" value="InterPro"/>
</dbReference>
<keyword evidence="2" id="KW-0378">Hydrolase</keyword>
<dbReference type="GO" id="GO:0008270">
    <property type="term" value="F:zinc ion binding"/>
    <property type="evidence" value="ECO:0007669"/>
    <property type="project" value="InterPro"/>
</dbReference>
<evidence type="ECO:0000256" key="1">
    <source>
        <dbReference type="ARBA" id="ARBA00022723"/>
    </source>
</evidence>
<keyword evidence="5" id="KW-1185">Reference proteome</keyword>
<dbReference type="GO" id="GO:0016818">
    <property type="term" value="F:hydrolase activity, acting on acid anhydrides, in phosphorus-containing anhydrides"/>
    <property type="evidence" value="ECO:0007669"/>
    <property type="project" value="InterPro"/>
</dbReference>
<dbReference type="Gene3D" id="3.30.70.2330">
    <property type="match status" value="1"/>
</dbReference>
<comment type="caution">
    <text evidence="4">The sequence shown here is derived from an EMBL/GenBank/DDBJ whole genome shotgun (WGS) entry which is preliminary data.</text>
</comment>
<dbReference type="InterPro" id="IPR014905">
    <property type="entry name" value="HIRAN"/>
</dbReference>